<comment type="caution">
    <text evidence="3">The sequence shown here is derived from an EMBL/GenBank/DDBJ whole genome shotgun (WGS) entry which is preliminary data.</text>
</comment>
<dbReference type="InterPro" id="IPR043128">
    <property type="entry name" value="Rev_trsase/Diguanyl_cyclase"/>
</dbReference>
<organism evidence="3 4">
    <name type="scientific">candidate division WWE3 bacterium CG08_land_8_20_14_0_20_40_13</name>
    <dbReference type="NCBI Taxonomy" id="1975084"/>
    <lineage>
        <taxon>Bacteria</taxon>
        <taxon>Katanobacteria</taxon>
    </lineage>
</organism>
<feature type="domain" description="UmuC" evidence="2">
    <location>
        <begin position="11"/>
        <end position="194"/>
    </location>
</feature>
<dbReference type="Pfam" id="PF00817">
    <property type="entry name" value="IMS"/>
    <property type="match status" value="1"/>
</dbReference>
<evidence type="ECO:0000313" key="4">
    <source>
        <dbReference type="Proteomes" id="UP000230340"/>
    </source>
</evidence>
<dbReference type="Gene3D" id="3.30.1490.100">
    <property type="entry name" value="DNA polymerase, Y-family, little finger domain"/>
    <property type="match status" value="1"/>
</dbReference>
<dbReference type="SUPFAM" id="SSF100879">
    <property type="entry name" value="Lesion bypass DNA polymerase (Y-family), little finger domain"/>
    <property type="match status" value="1"/>
</dbReference>
<dbReference type="PANTHER" id="PTHR11076:SF33">
    <property type="entry name" value="DNA POLYMERASE KAPPA"/>
    <property type="match status" value="1"/>
</dbReference>
<dbReference type="InterPro" id="IPR017961">
    <property type="entry name" value="DNA_pol_Y-fam_little_finger"/>
</dbReference>
<comment type="similarity">
    <text evidence="1">Belongs to the DNA polymerase type-Y family.</text>
</comment>
<dbReference type="Pfam" id="PF11799">
    <property type="entry name" value="IMS_C"/>
    <property type="match status" value="1"/>
</dbReference>
<proteinExistence type="inferred from homology"/>
<dbReference type="SUPFAM" id="SSF56672">
    <property type="entry name" value="DNA/RNA polymerases"/>
    <property type="match status" value="1"/>
</dbReference>
<reference evidence="4" key="1">
    <citation type="submission" date="2017-09" db="EMBL/GenBank/DDBJ databases">
        <title>Depth-based differentiation of microbial function through sediment-hosted aquifers and enrichment of novel symbionts in the deep terrestrial subsurface.</title>
        <authorList>
            <person name="Probst A.J."/>
            <person name="Ladd B."/>
            <person name="Jarett J.K."/>
            <person name="Geller-Mcgrath D.E."/>
            <person name="Sieber C.M.K."/>
            <person name="Emerson J.B."/>
            <person name="Anantharaman K."/>
            <person name="Thomas B.C."/>
            <person name="Malmstrom R."/>
            <person name="Stieglmeier M."/>
            <person name="Klingl A."/>
            <person name="Woyke T."/>
            <person name="Ryan C.M."/>
            <person name="Banfield J.F."/>
        </authorList>
    </citation>
    <scope>NUCLEOTIDE SEQUENCE [LARGE SCALE GENOMIC DNA]</scope>
</reference>
<gene>
    <name evidence="3" type="ORF">COT49_02425</name>
</gene>
<protein>
    <recommendedName>
        <fullName evidence="2">UmuC domain-containing protein</fullName>
    </recommendedName>
</protein>
<dbReference type="PANTHER" id="PTHR11076">
    <property type="entry name" value="DNA REPAIR POLYMERASE UMUC / TRANSFERASE FAMILY MEMBER"/>
    <property type="match status" value="1"/>
</dbReference>
<dbReference type="InterPro" id="IPR036775">
    <property type="entry name" value="DNA_pol_Y-fam_lit_finger_sf"/>
</dbReference>
<dbReference type="GO" id="GO:0003684">
    <property type="term" value="F:damaged DNA binding"/>
    <property type="evidence" value="ECO:0007669"/>
    <property type="project" value="InterPro"/>
</dbReference>
<sequence>MSDFNQSTPSMMHIDLNSCFATIEQQANPLLRGKPIAVAAYDTLYSCIIAPSVEAKKLGIKVGMRVKEGKSLCPDLLILPPDPWKYRAVHQKLKKLLGFYTDSVTPKSIDEFVLDFTGTPCLKSGLAKTAFDIKKKIKERVGEYITVSIGIGPNRFLAKTASNLHKPDGLDEINKDNFLGVYQKLSITDLCGIKAANARRLSQFDILTVTDFYTASKQTLRAVFSSICGYYWYLRLHGFEIDAMEFKRGSFGNSYILPQTISGFNDIQPILVRLCQKSGFRMRNFGYYCRGVHLVIWFRDRNFWHESRNFGKNIFDSRDIFKAVLQIMSNCPYRSPVQQLAVSCFDLGKSQNTQLDMFGSVSRQKDLVEVIDKVNKKWGDFCLVPASMVGMEDKMPDRIAFGGVREL</sequence>
<dbReference type="Gene3D" id="3.30.70.270">
    <property type="match status" value="1"/>
</dbReference>
<dbReference type="InterPro" id="IPR001126">
    <property type="entry name" value="UmuC"/>
</dbReference>
<dbReference type="GO" id="GO:0003887">
    <property type="term" value="F:DNA-directed DNA polymerase activity"/>
    <property type="evidence" value="ECO:0007669"/>
    <property type="project" value="TreeGrafter"/>
</dbReference>
<evidence type="ECO:0000313" key="3">
    <source>
        <dbReference type="EMBL" id="PIS22997.1"/>
    </source>
</evidence>
<dbReference type="PROSITE" id="PS50173">
    <property type="entry name" value="UMUC"/>
    <property type="match status" value="1"/>
</dbReference>
<evidence type="ECO:0000259" key="2">
    <source>
        <dbReference type="PROSITE" id="PS50173"/>
    </source>
</evidence>
<dbReference type="InterPro" id="IPR043502">
    <property type="entry name" value="DNA/RNA_pol_sf"/>
</dbReference>
<dbReference type="GO" id="GO:0006281">
    <property type="term" value="P:DNA repair"/>
    <property type="evidence" value="ECO:0007669"/>
    <property type="project" value="InterPro"/>
</dbReference>
<accession>A0A2H0XDK2</accession>
<dbReference type="GO" id="GO:0005829">
    <property type="term" value="C:cytosol"/>
    <property type="evidence" value="ECO:0007669"/>
    <property type="project" value="TreeGrafter"/>
</dbReference>
<dbReference type="Gene3D" id="3.40.1170.60">
    <property type="match status" value="1"/>
</dbReference>
<evidence type="ECO:0000256" key="1">
    <source>
        <dbReference type="ARBA" id="ARBA00010945"/>
    </source>
</evidence>
<dbReference type="EMBL" id="PEYT01000022">
    <property type="protein sequence ID" value="PIS22997.1"/>
    <property type="molecule type" value="Genomic_DNA"/>
</dbReference>
<dbReference type="GO" id="GO:0042276">
    <property type="term" value="P:error-prone translesion synthesis"/>
    <property type="evidence" value="ECO:0007669"/>
    <property type="project" value="TreeGrafter"/>
</dbReference>
<dbReference type="GO" id="GO:0009432">
    <property type="term" value="P:SOS response"/>
    <property type="evidence" value="ECO:0007669"/>
    <property type="project" value="TreeGrafter"/>
</dbReference>
<dbReference type="InterPro" id="IPR050116">
    <property type="entry name" value="DNA_polymerase-Y"/>
</dbReference>
<dbReference type="AlphaFoldDB" id="A0A2H0XDK2"/>
<dbReference type="Proteomes" id="UP000230340">
    <property type="component" value="Unassembled WGS sequence"/>
</dbReference>
<name>A0A2H0XDK2_UNCKA</name>